<evidence type="ECO:0000256" key="10">
    <source>
        <dbReference type="ARBA" id="ARBA00031691"/>
    </source>
</evidence>
<evidence type="ECO:0000256" key="12">
    <source>
        <dbReference type="ARBA" id="ARBA00032773"/>
    </source>
</evidence>
<feature type="domain" description="Aminotransferase class I/classII large" evidence="17">
    <location>
        <begin position="100"/>
        <end position="443"/>
    </location>
</feature>
<evidence type="ECO:0000256" key="7">
    <source>
        <dbReference type="ARBA" id="ARBA00022898"/>
    </source>
</evidence>
<evidence type="ECO:0000256" key="9">
    <source>
        <dbReference type="ARBA" id="ARBA00023315"/>
    </source>
</evidence>
<gene>
    <name evidence="18" type="primary">hemA</name>
    <name evidence="18" type="ORF">HLH21_00110</name>
</gene>
<comment type="cofactor">
    <cofactor evidence="1 14">
        <name>pyridoxal 5'-phosphate</name>
        <dbReference type="ChEBI" id="CHEBI:597326"/>
    </cofactor>
</comment>
<dbReference type="EMBL" id="JABEQH010000001">
    <property type="protein sequence ID" value="MBB2174326.1"/>
    <property type="molecule type" value="Genomic_DNA"/>
</dbReference>
<comment type="caution">
    <text evidence="18">The sequence shown here is derived from an EMBL/GenBank/DDBJ whole genome shotgun (WGS) entry which is preliminary data.</text>
</comment>
<dbReference type="InterPro" id="IPR015422">
    <property type="entry name" value="PyrdxlP-dep_Trfase_small"/>
</dbReference>
<organism evidence="18 19">
    <name type="scientific">Gluconacetobacter johannae</name>
    <dbReference type="NCBI Taxonomy" id="112140"/>
    <lineage>
        <taxon>Bacteria</taxon>
        <taxon>Pseudomonadati</taxon>
        <taxon>Pseudomonadota</taxon>
        <taxon>Alphaproteobacteria</taxon>
        <taxon>Acetobacterales</taxon>
        <taxon>Acetobacteraceae</taxon>
        <taxon>Gluconacetobacter</taxon>
    </lineage>
</organism>
<comment type="similarity">
    <text evidence="3 14">Belongs to the class-II pyridoxal-phosphate-dependent aminotransferase family.</text>
</comment>
<dbReference type="Gene3D" id="3.40.640.10">
    <property type="entry name" value="Type I PLP-dependent aspartate aminotransferase-like (Major domain)"/>
    <property type="match status" value="1"/>
</dbReference>
<evidence type="ECO:0000313" key="19">
    <source>
        <dbReference type="Proteomes" id="UP000561066"/>
    </source>
</evidence>
<keyword evidence="9 15" id="KW-0012">Acyltransferase</keyword>
<name>A0A7W4P1N9_9PROT</name>
<keyword evidence="19" id="KW-1185">Reference proteome</keyword>
<dbReference type="InterPro" id="IPR050087">
    <property type="entry name" value="AON_synthase_class-II"/>
</dbReference>
<dbReference type="Proteomes" id="UP000561066">
    <property type="component" value="Unassembled WGS sequence"/>
</dbReference>
<dbReference type="InterPro" id="IPR010961">
    <property type="entry name" value="4pyrrol_synth_NH2levulA_synth"/>
</dbReference>
<dbReference type="SUPFAM" id="SSF53383">
    <property type="entry name" value="PLP-dependent transferases"/>
    <property type="match status" value="1"/>
</dbReference>
<dbReference type="InterPro" id="IPR001917">
    <property type="entry name" value="Aminotrans_II_pyridoxalP_BS"/>
</dbReference>
<comment type="pathway">
    <text evidence="2 15">Porphyrin-containing compound metabolism; protoporphyrin-IX biosynthesis; 5-aminolevulinate from glycine: step 1/1.</text>
</comment>
<keyword evidence="8 15" id="KW-0350">Heme biosynthesis</keyword>
<dbReference type="NCBIfam" id="TIGR01821">
    <property type="entry name" value="5aminolev_synth"/>
    <property type="match status" value="1"/>
</dbReference>
<dbReference type="FunFam" id="3.40.640.10:FF:000006">
    <property type="entry name" value="5-aminolevulinate synthase, mitochondrial"/>
    <property type="match status" value="1"/>
</dbReference>
<evidence type="ECO:0000313" key="18">
    <source>
        <dbReference type="EMBL" id="MBB2174326.1"/>
    </source>
</evidence>
<comment type="subunit">
    <text evidence="4">Homodimer.</text>
</comment>
<dbReference type="PROSITE" id="PS00599">
    <property type="entry name" value="AA_TRANSFER_CLASS_2"/>
    <property type="match status" value="1"/>
</dbReference>
<dbReference type="GO" id="GO:0003870">
    <property type="term" value="F:5-aminolevulinate synthase activity"/>
    <property type="evidence" value="ECO:0007669"/>
    <property type="project" value="UniProtKB-EC"/>
</dbReference>
<dbReference type="Gene3D" id="3.90.1150.10">
    <property type="entry name" value="Aspartate Aminotransferase, domain 1"/>
    <property type="match status" value="1"/>
</dbReference>
<protein>
    <recommendedName>
        <fullName evidence="5 15">5-aminolevulinate synthase</fullName>
        <ecNumber evidence="5 15">2.3.1.37</ecNumber>
    </recommendedName>
    <alternativeName>
        <fullName evidence="10 15">5-aminolevulinic acid synthase</fullName>
    </alternativeName>
    <alternativeName>
        <fullName evidence="11 15">Delta-ALA synthase</fullName>
    </alternativeName>
    <alternativeName>
        <fullName evidence="12 15">Delta-aminolevulinate synthase</fullName>
    </alternativeName>
</protein>
<feature type="compositionally biased region" description="Basic and acidic residues" evidence="16">
    <location>
        <begin position="1"/>
        <end position="13"/>
    </location>
</feature>
<evidence type="ECO:0000259" key="17">
    <source>
        <dbReference type="Pfam" id="PF00155"/>
    </source>
</evidence>
<evidence type="ECO:0000256" key="11">
    <source>
        <dbReference type="ARBA" id="ARBA00031945"/>
    </source>
</evidence>
<dbReference type="GO" id="GO:0030170">
    <property type="term" value="F:pyridoxal phosphate binding"/>
    <property type="evidence" value="ECO:0007669"/>
    <property type="project" value="UniProtKB-UniRule"/>
</dbReference>
<reference evidence="18 19" key="1">
    <citation type="submission" date="2020-04" db="EMBL/GenBank/DDBJ databases">
        <title>Description of novel Gluconacetobacter.</title>
        <authorList>
            <person name="Sombolestani A."/>
        </authorList>
    </citation>
    <scope>NUCLEOTIDE SEQUENCE [LARGE SCALE GENOMIC DNA]</scope>
    <source>
        <strain evidence="18 19">LMG 21312</strain>
    </source>
</reference>
<keyword evidence="7 14" id="KW-0663">Pyridoxal phosphate</keyword>
<evidence type="ECO:0000256" key="13">
    <source>
        <dbReference type="ARBA" id="ARBA00047654"/>
    </source>
</evidence>
<dbReference type="InterPro" id="IPR015421">
    <property type="entry name" value="PyrdxlP-dep_Trfase_major"/>
</dbReference>
<evidence type="ECO:0000256" key="6">
    <source>
        <dbReference type="ARBA" id="ARBA00022679"/>
    </source>
</evidence>
<dbReference type="InterPro" id="IPR004839">
    <property type="entry name" value="Aminotransferase_I/II_large"/>
</dbReference>
<dbReference type="PANTHER" id="PTHR13693:SF102">
    <property type="entry name" value="2-AMINO-3-KETOBUTYRATE COENZYME A LIGASE, MITOCHONDRIAL"/>
    <property type="match status" value="1"/>
</dbReference>
<sequence>MCDEPNRHPHDGSGRTVTATAAWDPDPGPGYRTASQENSRVASIDVGGHPFYRFCRTALEDIRRQGRYRQFTPLARQADNYPVYDRAVPAVQPPDGREAVVWSANDYLGMGVEPAVVEAAIGAIRAHGAGAGGTRNIAGTSPLHAELEAELASLHGKEAGLLFVSGYVSNQASLQTILTSMPGWICFSDRQNHASMIAGIKGARGASCVIFEHNDLADLEAKLAAAPKDAPKLIAFESVYSMDGDISDIAATCALARKYGAMTYLDEVHAVGLYGAQGGGIAERDGIGDQVDIIEGTLAKGFGVHGGYVTGSAELIDYLRCAASGFIFTTSLPPSVVAAALASVRLVRKDGWRREKMFERVEAFRTRLRAAGVPFMQTPSHIVPIPVGDADRCTEISRRLLSEYGLYATPINYPTVPRGTERLRLTPGPFHTDEMMDEMVAALATLLGVSADRTVQDAAA</sequence>
<evidence type="ECO:0000256" key="3">
    <source>
        <dbReference type="ARBA" id="ARBA00008392"/>
    </source>
</evidence>
<feature type="region of interest" description="Disordered" evidence="16">
    <location>
        <begin position="1"/>
        <end position="36"/>
    </location>
</feature>
<dbReference type="Pfam" id="PF00155">
    <property type="entry name" value="Aminotran_1_2"/>
    <property type="match status" value="1"/>
</dbReference>
<dbReference type="PANTHER" id="PTHR13693">
    <property type="entry name" value="CLASS II AMINOTRANSFERASE/8-AMINO-7-OXONONANOATE SYNTHASE"/>
    <property type="match status" value="1"/>
</dbReference>
<dbReference type="InterPro" id="IPR015424">
    <property type="entry name" value="PyrdxlP-dep_Trfase"/>
</dbReference>
<evidence type="ECO:0000256" key="8">
    <source>
        <dbReference type="ARBA" id="ARBA00023133"/>
    </source>
</evidence>
<evidence type="ECO:0000256" key="5">
    <source>
        <dbReference type="ARBA" id="ARBA00013257"/>
    </source>
</evidence>
<accession>A0A7W4P1N9</accession>
<keyword evidence="6 15" id="KW-0808">Transferase</keyword>
<dbReference type="EC" id="2.3.1.37" evidence="5 15"/>
<evidence type="ECO:0000256" key="15">
    <source>
        <dbReference type="RuleBase" id="RU910713"/>
    </source>
</evidence>
<evidence type="ECO:0000256" key="4">
    <source>
        <dbReference type="ARBA" id="ARBA00011738"/>
    </source>
</evidence>
<evidence type="ECO:0000256" key="1">
    <source>
        <dbReference type="ARBA" id="ARBA00001933"/>
    </source>
</evidence>
<comment type="catalytic activity">
    <reaction evidence="13 15">
        <text>succinyl-CoA + glycine + H(+) = 5-aminolevulinate + CO2 + CoA</text>
        <dbReference type="Rhea" id="RHEA:12921"/>
        <dbReference type="ChEBI" id="CHEBI:15378"/>
        <dbReference type="ChEBI" id="CHEBI:16526"/>
        <dbReference type="ChEBI" id="CHEBI:57287"/>
        <dbReference type="ChEBI" id="CHEBI:57292"/>
        <dbReference type="ChEBI" id="CHEBI:57305"/>
        <dbReference type="ChEBI" id="CHEBI:356416"/>
        <dbReference type="EC" id="2.3.1.37"/>
    </reaction>
</comment>
<dbReference type="CDD" id="cd06454">
    <property type="entry name" value="KBL_like"/>
    <property type="match status" value="1"/>
</dbReference>
<dbReference type="UniPathway" id="UPA00251">
    <property type="reaction ID" value="UER00375"/>
</dbReference>
<evidence type="ECO:0000256" key="2">
    <source>
        <dbReference type="ARBA" id="ARBA00005029"/>
    </source>
</evidence>
<dbReference type="AlphaFoldDB" id="A0A7W4P1N9"/>
<evidence type="ECO:0000256" key="14">
    <source>
        <dbReference type="RuleBase" id="RU003693"/>
    </source>
</evidence>
<evidence type="ECO:0000256" key="16">
    <source>
        <dbReference type="SAM" id="MobiDB-lite"/>
    </source>
</evidence>
<dbReference type="GO" id="GO:0006782">
    <property type="term" value="P:protoporphyrinogen IX biosynthetic process"/>
    <property type="evidence" value="ECO:0007669"/>
    <property type="project" value="UniProtKB-UniRule"/>
</dbReference>
<proteinExistence type="inferred from homology"/>